<evidence type="ECO:0000256" key="8">
    <source>
        <dbReference type="ARBA" id="ARBA00022842"/>
    </source>
</evidence>
<sequence>MLKQINVVGAILIQHHQILCAKRGGNKSLGGLWEFPGGKIEPNETPQQALKRELQEELRIDVTVEDTPFEKTSYVYDFGQVNLTTFLCHLNHGTPKLTEHEAILWLAPHELNQLKWAPADIPTVQKLIQLNW</sequence>
<dbReference type="PRINTS" id="PR00502">
    <property type="entry name" value="NUDIXFAMILY"/>
</dbReference>
<keyword evidence="3" id="KW-0515">Mutator protein</keyword>
<accession>A0A3R9YBS6</accession>
<dbReference type="InterPro" id="IPR000086">
    <property type="entry name" value="NUDIX_hydrolase_dom"/>
</dbReference>
<comment type="similarity">
    <text evidence="2 12">Belongs to the Nudix hydrolase family.</text>
</comment>
<name>A0A3R9YBS6_9ENTE</name>
<evidence type="ECO:0000256" key="11">
    <source>
        <dbReference type="ARBA" id="ARBA00038905"/>
    </source>
</evidence>
<evidence type="ECO:0000313" key="15">
    <source>
        <dbReference type="Proteomes" id="UP000277864"/>
    </source>
</evidence>
<organism evidence="14 15">
    <name type="scientific">Vagococcus humatus</name>
    <dbReference type="NCBI Taxonomy" id="1889241"/>
    <lineage>
        <taxon>Bacteria</taxon>
        <taxon>Bacillati</taxon>
        <taxon>Bacillota</taxon>
        <taxon>Bacilli</taxon>
        <taxon>Lactobacillales</taxon>
        <taxon>Enterococcaceae</taxon>
        <taxon>Vagococcus</taxon>
    </lineage>
</organism>
<dbReference type="GO" id="GO:0006281">
    <property type="term" value="P:DNA repair"/>
    <property type="evidence" value="ECO:0007669"/>
    <property type="project" value="UniProtKB-KW"/>
</dbReference>
<dbReference type="GO" id="GO:0006260">
    <property type="term" value="P:DNA replication"/>
    <property type="evidence" value="ECO:0007669"/>
    <property type="project" value="UniProtKB-KW"/>
</dbReference>
<evidence type="ECO:0000256" key="7">
    <source>
        <dbReference type="ARBA" id="ARBA00022801"/>
    </source>
</evidence>
<keyword evidence="9" id="KW-0234">DNA repair</keyword>
<dbReference type="CDD" id="cd03425">
    <property type="entry name" value="NUDIX_MutT_NudA_like"/>
    <property type="match status" value="1"/>
</dbReference>
<evidence type="ECO:0000256" key="3">
    <source>
        <dbReference type="ARBA" id="ARBA00022457"/>
    </source>
</evidence>
<keyword evidence="4" id="KW-0235">DNA replication</keyword>
<dbReference type="GO" id="GO:0044715">
    <property type="term" value="F:8-oxo-dGDP phosphatase activity"/>
    <property type="evidence" value="ECO:0007669"/>
    <property type="project" value="TreeGrafter"/>
</dbReference>
<dbReference type="EC" id="3.6.1.55" evidence="11"/>
<dbReference type="InterPro" id="IPR020476">
    <property type="entry name" value="Nudix_hydrolase"/>
</dbReference>
<dbReference type="AlphaFoldDB" id="A0A3R9YBS6"/>
<keyword evidence="7 12" id="KW-0378">Hydrolase</keyword>
<dbReference type="InterPro" id="IPR020084">
    <property type="entry name" value="NUDIX_hydrolase_CS"/>
</dbReference>
<dbReference type="RefSeq" id="WP_125943982.1">
    <property type="nucleotide sequence ID" value="NZ_PXZH01000007.1"/>
</dbReference>
<dbReference type="PANTHER" id="PTHR47707:SF1">
    <property type="entry name" value="NUDIX HYDROLASE FAMILY PROTEIN"/>
    <property type="match status" value="1"/>
</dbReference>
<dbReference type="SUPFAM" id="SSF55811">
    <property type="entry name" value="Nudix"/>
    <property type="match status" value="1"/>
</dbReference>
<reference evidence="14 15" key="1">
    <citation type="submission" date="2018-03" db="EMBL/GenBank/DDBJ databases">
        <authorList>
            <person name="Gulvik C.A."/>
        </authorList>
    </citation>
    <scope>NUCLEOTIDE SEQUENCE [LARGE SCALE GENOMIC DNA]</scope>
    <source>
        <strain evidence="14 15">JCM 31581</strain>
    </source>
</reference>
<dbReference type="Gene3D" id="3.90.79.10">
    <property type="entry name" value="Nucleoside Triphosphate Pyrophosphohydrolase"/>
    <property type="match status" value="1"/>
</dbReference>
<keyword evidence="5" id="KW-0479">Metal-binding</keyword>
<evidence type="ECO:0000259" key="13">
    <source>
        <dbReference type="PROSITE" id="PS51462"/>
    </source>
</evidence>
<dbReference type="PROSITE" id="PS51462">
    <property type="entry name" value="NUDIX"/>
    <property type="match status" value="1"/>
</dbReference>
<dbReference type="OrthoDB" id="9810648at2"/>
<evidence type="ECO:0000256" key="6">
    <source>
        <dbReference type="ARBA" id="ARBA00022763"/>
    </source>
</evidence>
<dbReference type="GO" id="GO:0035539">
    <property type="term" value="F:8-oxo-7,8-dihydrodeoxyguanosine triphosphate pyrophosphatase activity"/>
    <property type="evidence" value="ECO:0007669"/>
    <property type="project" value="UniProtKB-EC"/>
</dbReference>
<keyword evidence="8" id="KW-0460">Magnesium</keyword>
<dbReference type="PANTHER" id="PTHR47707">
    <property type="entry name" value="8-OXO-DGTP DIPHOSPHATASE"/>
    <property type="match status" value="1"/>
</dbReference>
<comment type="cofactor">
    <cofactor evidence="1">
        <name>Mg(2+)</name>
        <dbReference type="ChEBI" id="CHEBI:18420"/>
    </cofactor>
</comment>
<evidence type="ECO:0000256" key="5">
    <source>
        <dbReference type="ARBA" id="ARBA00022723"/>
    </source>
</evidence>
<dbReference type="PROSITE" id="PS00893">
    <property type="entry name" value="NUDIX_BOX"/>
    <property type="match status" value="1"/>
</dbReference>
<evidence type="ECO:0000256" key="10">
    <source>
        <dbReference type="ARBA" id="ARBA00035861"/>
    </source>
</evidence>
<evidence type="ECO:0000256" key="4">
    <source>
        <dbReference type="ARBA" id="ARBA00022705"/>
    </source>
</evidence>
<evidence type="ECO:0000256" key="1">
    <source>
        <dbReference type="ARBA" id="ARBA00001946"/>
    </source>
</evidence>
<evidence type="ECO:0000256" key="9">
    <source>
        <dbReference type="ARBA" id="ARBA00023204"/>
    </source>
</evidence>
<dbReference type="EMBL" id="PXZH01000007">
    <property type="protein sequence ID" value="RST88677.1"/>
    <property type="molecule type" value="Genomic_DNA"/>
</dbReference>
<comment type="caution">
    <text evidence="14">The sequence shown here is derived from an EMBL/GenBank/DDBJ whole genome shotgun (WGS) entry which is preliminary data.</text>
</comment>
<dbReference type="GO" id="GO:0046872">
    <property type="term" value="F:metal ion binding"/>
    <property type="evidence" value="ECO:0007669"/>
    <property type="project" value="UniProtKB-KW"/>
</dbReference>
<dbReference type="GO" id="GO:0008413">
    <property type="term" value="F:8-oxo-7,8-dihydroguanosine triphosphate pyrophosphatase activity"/>
    <property type="evidence" value="ECO:0007669"/>
    <property type="project" value="TreeGrafter"/>
</dbReference>
<keyword evidence="6" id="KW-0227">DNA damage</keyword>
<dbReference type="InterPro" id="IPR015797">
    <property type="entry name" value="NUDIX_hydrolase-like_dom_sf"/>
</dbReference>
<keyword evidence="15" id="KW-1185">Reference proteome</keyword>
<gene>
    <name evidence="14" type="ORF">C7P63_09830</name>
</gene>
<evidence type="ECO:0000256" key="2">
    <source>
        <dbReference type="ARBA" id="ARBA00005582"/>
    </source>
</evidence>
<feature type="domain" description="Nudix hydrolase" evidence="13">
    <location>
        <begin position="3"/>
        <end position="128"/>
    </location>
</feature>
<evidence type="ECO:0000256" key="12">
    <source>
        <dbReference type="RuleBase" id="RU003476"/>
    </source>
</evidence>
<proteinExistence type="inferred from homology"/>
<dbReference type="GO" id="GO:0044716">
    <property type="term" value="F:8-oxo-GDP phosphatase activity"/>
    <property type="evidence" value="ECO:0007669"/>
    <property type="project" value="TreeGrafter"/>
</dbReference>
<evidence type="ECO:0000313" key="14">
    <source>
        <dbReference type="EMBL" id="RST88677.1"/>
    </source>
</evidence>
<comment type="catalytic activity">
    <reaction evidence="10">
        <text>8-oxo-dGTP + H2O = 8-oxo-dGMP + diphosphate + H(+)</text>
        <dbReference type="Rhea" id="RHEA:31575"/>
        <dbReference type="ChEBI" id="CHEBI:15377"/>
        <dbReference type="ChEBI" id="CHEBI:15378"/>
        <dbReference type="ChEBI" id="CHEBI:33019"/>
        <dbReference type="ChEBI" id="CHEBI:63224"/>
        <dbReference type="ChEBI" id="CHEBI:77896"/>
        <dbReference type="EC" id="3.6.1.55"/>
    </reaction>
</comment>
<dbReference type="Proteomes" id="UP000277864">
    <property type="component" value="Unassembled WGS sequence"/>
</dbReference>
<dbReference type="Pfam" id="PF00293">
    <property type="entry name" value="NUDIX"/>
    <property type="match status" value="1"/>
</dbReference>
<dbReference type="InterPro" id="IPR047127">
    <property type="entry name" value="MutT-like"/>
</dbReference>
<protein>
    <recommendedName>
        <fullName evidence="11">8-oxo-dGTP diphosphatase</fullName>
        <ecNumber evidence="11">3.6.1.55</ecNumber>
    </recommendedName>
</protein>